<dbReference type="Proteomes" id="UP000193711">
    <property type="component" value="Unassembled WGS sequence"/>
</dbReference>
<dbReference type="InterPro" id="IPR000843">
    <property type="entry name" value="HTH_LacI"/>
</dbReference>
<dbReference type="GO" id="GO:0000976">
    <property type="term" value="F:transcription cis-regulatory region binding"/>
    <property type="evidence" value="ECO:0007669"/>
    <property type="project" value="TreeGrafter"/>
</dbReference>
<dbReference type="Pfam" id="PF13377">
    <property type="entry name" value="Peripla_BP_3"/>
    <property type="match status" value="1"/>
</dbReference>
<accession>A0A1X7PGW2</accession>
<dbReference type="EMBL" id="FXBM01000004">
    <property type="protein sequence ID" value="SMH50671.1"/>
    <property type="molecule type" value="Genomic_DNA"/>
</dbReference>
<evidence type="ECO:0000256" key="2">
    <source>
        <dbReference type="ARBA" id="ARBA00023125"/>
    </source>
</evidence>
<feature type="domain" description="HTH lacI-type" evidence="4">
    <location>
        <begin position="12"/>
        <end position="65"/>
    </location>
</feature>
<gene>
    <name evidence="5" type="ORF">SAMN06295885_3607</name>
</gene>
<dbReference type="PROSITE" id="PS00356">
    <property type="entry name" value="HTH_LACI_1"/>
    <property type="match status" value="1"/>
</dbReference>
<dbReference type="PANTHER" id="PTHR30146">
    <property type="entry name" value="LACI-RELATED TRANSCRIPTIONAL REPRESSOR"/>
    <property type="match status" value="1"/>
</dbReference>
<dbReference type="PROSITE" id="PS50932">
    <property type="entry name" value="HTH_LACI_2"/>
    <property type="match status" value="1"/>
</dbReference>
<evidence type="ECO:0000256" key="1">
    <source>
        <dbReference type="ARBA" id="ARBA00023015"/>
    </source>
</evidence>
<dbReference type="STRING" id="1891671.SAMN06295885_3607"/>
<evidence type="ECO:0000256" key="3">
    <source>
        <dbReference type="ARBA" id="ARBA00023163"/>
    </source>
</evidence>
<dbReference type="InterPro" id="IPR046335">
    <property type="entry name" value="LacI/GalR-like_sensor"/>
</dbReference>
<dbReference type="Gene3D" id="1.10.260.40">
    <property type="entry name" value="lambda repressor-like DNA-binding domains"/>
    <property type="match status" value="1"/>
</dbReference>
<protein>
    <submittedName>
        <fullName evidence="5">DNA-binding transcriptional regulator, LacI/PurR family</fullName>
    </submittedName>
</protein>
<dbReference type="SMART" id="SM00354">
    <property type="entry name" value="HTH_LACI"/>
    <property type="match status" value="1"/>
</dbReference>
<keyword evidence="1" id="KW-0805">Transcription regulation</keyword>
<reference evidence="6" key="1">
    <citation type="submission" date="2017-04" db="EMBL/GenBank/DDBJ databases">
        <authorList>
            <person name="Varghese N."/>
            <person name="Submissions S."/>
        </authorList>
    </citation>
    <scope>NUCLEOTIDE SEQUENCE [LARGE SCALE GENOMIC DNA]</scope>
    <source>
        <strain evidence="6">VKM Ac-2121</strain>
    </source>
</reference>
<keyword evidence="2 5" id="KW-0238">DNA-binding</keyword>
<keyword evidence="3" id="KW-0804">Transcription</keyword>
<evidence type="ECO:0000259" key="4">
    <source>
        <dbReference type="PROSITE" id="PS50932"/>
    </source>
</evidence>
<dbReference type="OrthoDB" id="9785139at2"/>
<dbReference type="Pfam" id="PF00356">
    <property type="entry name" value="LacI"/>
    <property type="match status" value="1"/>
</dbReference>
<name>A0A1X7PGW2_9MICO</name>
<dbReference type="CDD" id="cd01392">
    <property type="entry name" value="HTH_LacI"/>
    <property type="match status" value="1"/>
</dbReference>
<evidence type="ECO:0000313" key="5">
    <source>
        <dbReference type="EMBL" id="SMH50671.1"/>
    </source>
</evidence>
<sequence>MALPDTSRKRRPTIYDVADRAGVSHQSVSRYVKGTTIREATRAAIEAAIEDLGFRPNQTARALATNRSYRLGALVYQLHELGPNRIVAGAARAAREAGYLLDIISLDPEDDAEIAHAIDLLEDQQLAGVFAMAPTRRLREALAGLEHRVPFLPDTEPLYDGTAATESLNTRGARLAMEHLLSLGHERILHVSGPRDWISAINREAVYREALASAGHPVPPVVEGTWTAASGYEAIRALPDPLEATAIFAANDQMAMGVFRALWERGVAVPGAVSVVGFDDVPESAFTVPPLTTVRLDFAERGRSAVEQLIGMIEGRADAQHSPAEPDEVALVVRGSTAPASS</sequence>
<keyword evidence="6" id="KW-1185">Reference proteome</keyword>
<dbReference type="SUPFAM" id="SSF47413">
    <property type="entry name" value="lambda repressor-like DNA-binding domains"/>
    <property type="match status" value="1"/>
</dbReference>
<evidence type="ECO:0000313" key="6">
    <source>
        <dbReference type="Proteomes" id="UP000193711"/>
    </source>
</evidence>
<dbReference type="InterPro" id="IPR028082">
    <property type="entry name" value="Peripla_BP_I"/>
</dbReference>
<dbReference type="RefSeq" id="WP_085477998.1">
    <property type="nucleotide sequence ID" value="NZ_FXBM01000004.1"/>
</dbReference>
<organism evidence="5 6">
    <name type="scientific">Rathayibacter oskolensis</name>
    <dbReference type="NCBI Taxonomy" id="1891671"/>
    <lineage>
        <taxon>Bacteria</taxon>
        <taxon>Bacillati</taxon>
        <taxon>Actinomycetota</taxon>
        <taxon>Actinomycetes</taxon>
        <taxon>Micrococcales</taxon>
        <taxon>Microbacteriaceae</taxon>
        <taxon>Rathayibacter</taxon>
    </lineage>
</organism>
<dbReference type="AlphaFoldDB" id="A0A1X7PGW2"/>
<proteinExistence type="predicted"/>
<dbReference type="CDD" id="cd01574">
    <property type="entry name" value="PBP1_LacI"/>
    <property type="match status" value="1"/>
</dbReference>
<dbReference type="SUPFAM" id="SSF53822">
    <property type="entry name" value="Periplasmic binding protein-like I"/>
    <property type="match status" value="1"/>
</dbReference>
<dbReference type="PANTHER" id="PTHR30146:SF109">
    <property type="entry name" value="HTH-TYPE TRANSCRIPTIONAL REGULATOR GALS"/>
    <property type="match status" value="1"/>
</dbReference>
<dbReference type="GO" id="GO:0003700">
    <property type="term" value="F:DNA-binding transcription factor activity"/>
    <property type="evidence" value="ECO:0007669"/>
    <property type="project" value="TreeGrafter"/>
</dbReference>
<dbReference type="Gene3D" id="3.40.50.2300">
    <property type="match status" value="2"/>
</dbReference>
<dbReference type="InterPro" id="IPR010982">
    <property type="entry name" value="Lambda_DNA-bd_dom_sf"/>
</dbReference>